<name>A0AAN6Q7I5_9PEZI</name>
<dbReference type="AlphaFoldDB" id="A0AAN6Q7I5"/>
<dbReference type="Proteomes" id="UP001305647">
    <property type="component" value="Unassembled WGS sequence"/>
</dbReference>
<dbReference type="EMBL" id="MU863626">
    <property type="protein sequence ID" value="KAK4105062.1"/>
    <property type="molecule type" value="Genomic_DNA"/>
</dbReference>
<accession>A0AAN6Q7I5</accession>
<proteinExistence type="predicted"/>
<keyword evidence="2" id="KW-1185">Reference proteome</keyword>
<protein>
    <submittedName>
        <fullName evidence="1">Uncharacterized protein</fullName>
    </submittedName>
</protein>
<evidence type="ECO:0000313" key="1">
    <source>
        <dbReference type="EMBL" id="KAK4105062.1"/>
    </source>
</evidence>
<sequence length="205" mass="22856">MATVSREMVFTEGEAFQIGSGGLHGCTVMTLVSNRAVYMAHYWEVYALGASDDISTGAPKYGDFQLKVLHAITGEGAQDPITVGGGVTWDLYNQPGDQTRLIFMTPSRAGWNYGQGNDLTNIMYPNKVNAIANLVRQHIPGVQVRVVPYRRLQYRYNNGNPQGQDAALVNKSARGMAFFQYDGTFVGAYWRLFYEYIKFQKGDAR</sequence>
<gene>
    <name evidence="1" type="ORF">N658DRAFT_504574</name>
</gene>
<reference evidence="1" key="2">
    <citation type="submission" date="2023-05" db="EMBL/GenBank/DDBJ databases">
        <authorList>
            <consortium name="Lawrence Berkeley National Laboratory"/>
            <person name="Steindorff A."/>
            <person name="Hensen N."/>
            <person name="Bonometti L."/>
            <person name="Westerberg I."/>
            <person name="Brannstrom I.O."/>
            <person name="Guillou S."/>
            <person name="Cros-Aarteil S."/>
            <person name="Calhoun S."/>
            <person name="Haridas S."/>
            <person name="Kuo A."/>
            <person name="Mondo S."/>
            <person name="Pangilinan J."/>
            <person name="Riley R."/>
            <person name="Labutti K."/>
            <person name="Andreopoulos B."/>
            <person name="Lipzen A."/>
            <person name="Chen C."/>
            <person name="Yanf M."/>
            <person name="Daum C."/>
            <person name="Ng V."/>
            <person name="Clum A."/>
            <person name="Ohm R."/>
            <person name="Martin F."/>
            <person name="Silar P."/>
            <person name="Natvig D."/>
            <person name="Lalanne C."/>
            <person name="Gautier V."/>
            <person name="Ament-Velasquez S.L."/>
            <person name="Kruys A."/>
            <person name="Hutchinson M.I."/>
            <person name="Powell A.J."/>
            <person name="Barry K."/>
            <person name="Miller A.N."/>
            <person name="Grigoriev I.V."/>
            <person name="Debuchy R."/>
            <person name="Gladieux P."/>
            <person name="Thoren M.H."/>
            <person name="Johannesson H."/>
        </authorList>
    </citation>
    <scope>NUCLEOTIDE SEQUENCE</scope>
    <source>
        <strain evidence="1">CBS 757.83</strain>
    </source>
</reference>
<evidence type="ECO:0000313" key="2">
    <source>
        <dbReference type="Proteomes" id="UP001305647"/>
    </source>
</evidence>
<comment type="caution">
    <text evidence="1">The sequence shown here is derived from an EMBL/GenBank/DDBJ whole genome shotgun (WGS) entry which is preliminary data.</text>
</comment>
<reference evidence="1" key="1">
    <citation type="journal article" date="2023" name="Mol. Phylogenet. Evol.">
        <title>Genome-scale phylogeny and comparative genomics of the fungal order Sordariales.</title>
        <authorList>
            <person name="Hensen N."/>
            <person name="Bonometti L."/>
            <person name="Westerberg I."/>
            <person name="Brannstrom I.O."/>
            <person name="Guillou S."/>
            <person name="Cros-Aarteil S."/>
            <person name="Calhoun S."/>
            <person name="Haridas S."/>
            <person name="Kuo A."/>
            <person name="Mondo S."/>
            <person name="Pangilinan J."/>
            <person name="Riley R."/>
            <person name="LaButti K."/>
            <person name="Andreopoulos B."/>
            <person name="Lipzen A."/>
            <person name="Chen C."/>
            <person name="Yan M."/>
            <person name="Daum C."/>
            <person name="Ng V."/>
            <person name="Clum A."/>
            <person name="Steindorff A."/>
            <person name="Ohm R.A."/>
            <person name="Martin F."/>
            <person name="Silar P."/>
            <person name="Natvig D.O."/>
            <person name="Lalanne C."/>
            <person name="Gautier V."/>
            <person name="Ament-Velasquez S.L."/>
            <person name="Kruys A."/>
            <person name="Hutchinson M.I."/>
            <person name="Powell A.J."/>
            <person name="Barry K."/>
            <person name="Miller A.N."/>
            <person name="Grigoriev I.V."/>
            <person name="Debuchy R."/>
            <person name="Gladieux P."/>
            <person name="Hiltunen Thoren M."/>
            <person name="Johannesson H."/>
        </authorList>
    </citation>
    <scope>NUCLEOTIDE SEQUENCE</scope>
    <source>
        <strain evidence="1">CBS 757.83</strain>
    </source>
</reference>
<organism evidence="1 2">
    <name type="scientific">Parathielavia hyrcaniae</name>
    <dbReference type="NCBI Taxonomy" id="113614"/>
    <lineage>
        <taxon>Eukaryota</taxon>
        <taxon>Fungi</taxon>
        <taxon>Dikarya</taxon>
        <taxon>Ascomycota</taxon>
        <taxon>Pezizomycotina</taxon>
        <taxon>Sordariomycetes</taxon>
        <taxon>Sordariomycetidae</taxon>
        <taxon>Sordariales</taxon>
        <taxon>Chaetomiaceae</taxon>
        <taxon>Parathielavia</taxon>
    </lineage>
</organism>